<accession>A0A0C3EU38</accession>
<protein>
    <recommendedName>
        <fullName evidence="2">Nephrocystin 3-like N-terminal domain-containing protein</fullName>
    </recommendedName>
</protein>
<dbReference type="AlphaFoldDB" id="A0A0C3EU38"/>
<evidence type="ECO:0000313" key="3">
    <source>
        <dbReference type="EMBL" id="KIM76025.1"/>
    </source>
</evidence>
<dbReference type="Proteomes" id="UP000054166">
    <property type="component" value="Unassembled WGS sequence"/>
</dbReference>
<organism evidence="3 4">
    <name type="scientific">Piloderma croceum (strain F 1598)</name>
    <dbReference type="NCBI Taxonomy" id="765440"/>
    <lineage>
        <taxon>Eukaryota</taxon>
        <taxon>Fungi</taxon>
        <taxon>Dikarya</taxon>
        <taxon>Basidiomycota</taxon>
        <taxon>Agaricomycotina</taxon>
        <taxon>Agaricomycetes</taxon>
        <taxon>Agaricomycetidae</taxon>
        <taxon>Atheliales</taxon>
        <taxon>Atheliaceae</taxon>
        <taxon>Piloderma</taxon>
    </lineage>
</organism>
<evidence type="ECO:0000259" key="2">
    <source>
        <dbReference type="Pfam" id="PF24883"/>
    </source>
</evidence>
<reference evidence="3 4" key="1">
    <citation type="submission" date="2014-04" db="EMBL/GenBank/DDBJ databases">
        <authorList>
            <consortium name="DOE Joint Genome Institute"/>
            <person name="Kuo A."/>
            <person name="Tarkka M."/>
            <person name="Buscot F."/>
            <person name="Kohler A."/>
            <person name="Nagy L.G."/>
            <person name="Floudas D."/>
            <person name="Copeland A."/>
            <person name="Barry K.W."/>
            <person name="Cichocki N."/>
            <person name="Veneault-Fourrey C."/>
            <person name="LaButti K."/>
            <person name="Lindquist E.A."/>
            <person name="Lipzen A."/>
            <person name="Lundell T."/>
            <person name="Morin E."/>
            <person name="Murat C."/>
            <person name="Sun H."/>
            <person name="Tunlid A."/>
            <person name="Henrissat B."/>
            <person name="Grigoriev I.V."/>
            <person name="Hibbett D.S."/>
            <person name="Martin F."/>
            <person name="Nordberg H.P."/>
            <person name="Cantor M.N."/>
            <person name="Hua S.X."/>
        </authorList>
    </citation>
    <scope>NUCLEOTIDE SEQUENCE [LARGE SCALE GENOMIC DNA]</scope>
    <source>
        <strain evidence="3 4">F 1598</strain>
    </source>
</reference>
<dbReference type="STRING" id="765440.A0A0C3EU38"/>
<dbReference type="InParanoid" id="A0A0C3EU38"/>
<dbReference type="EMBL" id="KN833039">
    <property type="protein sequence ID" value="KIM76025.1"/>
    <property type="molecule type" value="Genomic_DNA"/>
</dbReference>
<dbReference type="InterPro" id="IPR056884">
    <property type="entry name" value="NPHP3-like_N"/>
</dbReference>
<sequence length="151" mass="16656">MDWISDESNDRKRVLWLNGLAGSGKSTLSTTIALMMRDLHLLGAFFFFDCDVPEKNAQTLIRTLAYQLAVFDVSIGAEISQIVENIPWIAEMPLAFQFTILLSAQALEAVEWSGGPVVMVIDSLDECGSKTDCEVLMQALSKGFSNLPSFM</sequence>
<dbReference type="Gene3D" id="3.40.50.300">
    <property type="entry name" value="P-loop containing nucleotide triphosphate hydrolases"/>
    <property type="match status" value="1"/>
</dbReference>
<evidence type="ECO:0000313" key="4">
    <source>
        <dbReference type="Proteomes" id="UP000054166"/>
    </source>
</evidence>
<dbReference type="PANTHER" id="PTHR10039:SF14">
    <property type="entry name" value="NACHT DOMAIN-CONTAINING PROTEIN"/>
    <property type="match status" value="1"/>
</dbReference>
<keyword evidence="1" id="KW-0677">Repeat</keyword>
<keyword evidence="4" id="KW-1185">Reference proteome</keyword>
<dbReference type="PANTHER" id="PTHR10039">
    <property type="entry name" value="AMELOGENIN"/>
    <property type="match status" value="1"/>
</dbReference>
<feature type="domain" description="Nephrocystin 3-like N-terminal" evidence="2">
    <location>
        <begin position="2"/>
        <end position="145"/>
    </location>
</feature>
<dbReference type="InterPro" id="IPR027417">
    <property type="entry name" value="P-loop_NTPase"/>
</dbReference>
<proteinExistence type="predicted"/>
<name>A0A0C3EU38_PILCF</name>
<reference evidence="4" key="2">
    <citation type="submission" date="2015-01" db="EMBL/GenBank/DDBJ databases">
        <title>Evolutionary Origins and Diversification of the Mycorrhizal Mutualists.</title>
        <authorList>
            <consortium name="DOE Joint Genome Institute"/>
            <consortium name="Mycorrhizal Genomics Consortium"/>
            <person name="Kohler A."/>
            <person name="Kuo A."/>
            <person name="Nagy L.G."/>
            <person name="Floudas D."/>
            <person name="Copeland A."/>
            <person name="Barry K.W."/>
            <person name="Cichocki N."/>
            <person name="Veneault-Fourrey C."/>
            <person name="LaButti K."/>
            <person name="Lindquist E.A."/>
            <person name="Lipzen A."/>
            <person name="Lundell T."/>
            <person name="Morin E."/>
            <person name="Murat C."/>
            <person name="Riley R."/>
            <person name="Ohm R."/>
            <person name="Sun H."/>
            <person name="Tunlid A."/>
            <person name="Henrissat B."/>
            <person name="Grigoriev I.V."/>
            <person name="Hibbett D.S."/>
            <person name="Martin F."/>
        </authorList>
    </citation>
    <scope>NUCLEOTIDE SEQUENCE [LARGE SCALE GENOMIC DNA]</scope>
    <source>
        <strain evidence="4">F 1598</strain>
    </source>
</reference>
<dbReference type="OrthoDB" id="163438at2759"/>
<gene>
    <name evidence="3" type="ORF">PILCRDRAFT_78213</name>
</gene>
<dbReference type="Pfam" id="PF24883">
    <property type="entry name" value="NPHP3_N"/>
    <property type="match status" value="1"/>
</dbReference>
<dbReference type="SUPFAM" id="SSF52540">
    <property type="entry name" value="P-loop containing nucleoside triphosphate hydrolases"/>
    <property type="match status" value="1"/>
</dbReference>
<evidence type="ECO:0000256" key="1">
    <source>
        <dbReference type="ARBA" id="ARBA00022737"/>
    </source>
</evidence>
<dbReference type="HOGENOM" id="CLU_000288_6_8_1"/>